<accession>A0A396HHN2</accession>
<evidence type="ECO:0000313" key="2">
    <source>
        <dbReference type="EMBL" id="RHN50795.1"/>
    </source>
</evidence>
<keyword evidence="1" id="KW-1133">Transmembrane helix</keyword>
<keyword evidence="1" id="KW-0472">Membrane</keyword>
<organism evidence="2">
    <name type="scientific">Medicago truncatula</name>
    <name type="common">Barrel medic</name>
    <name type="synonym">Medicago tribuloides</name>
    <dbReference type="NCBI Taxonomy" id="3880"/>
    <lineage>
        <taxon>Eukaryota</taxon>
        <taxon>Viridiplantae</taxon>
        <taxon>Streptophyta</taxon>
        <taxon>Embryophyta</taxon>
        <taxon>Tracheophyta</taxon>
        <taxon>Spermatophyta</taxon>
        <taxon>Magnoliopsida</taxon>
        <taxon>eudicotyledons</taxon>
        <taxon>Gunneridae</taxon>
        <taxon>Pentapetalae</taxon>
        <taxon>rosids</taxon>
        <taxon>fabids</taxon>
        <taxon>Fabales</taxon>
        <taxon>Fabaceae</taxon>
        <taxon>Papilionoideae</taxon>
        <taxon>50 kb inversion clade</taxon>
        <taxon>NPAAA clade</taxon>
        <taxon>Hologalegina</taxon>
        <taxon>IRL clade</taxon>
        <taxon>Trifolieae</taxon>
        <taxon>Medicago</taxon>
    </lineage>
</organism>
<dbReference type="AlphaFoldDB" id="A0A396HHN2"/>
<feature type="transmembrane region" description="Helical" evidence="1">
    <location>
        <begin position="21"/>
        <end position="38"/>
    </location>
</feature>
<evidence type="ECO:0000256" key="1">
    <source>
        <dbReference type="SAM" id="Phobius"/>
    </source>
</evidence>
<name>A0A396HHN2_MEDTR</name>
<dbReference type="Proteomes" id="UP000265566">
    <property type="component" value="Chromosome 6"/>
</dbReference>
<dbReference type="Gramene" id="rna35127">
    <property type="protein sequence ID" value="RHN50795.1"/>
    <property type="gene ID" value="gene35127"/>
</dbReference>
<dbReference type="EMBL" id="PSQE01000006">
    <property type="protein sequence ID" value="RHN50795.1"/>
    <property type="molecule type" value="Genomic_DNA"/>
</dbReference>
<protein>
    <recommendedName>
        <fullName evidence="3">Transmembrane protein</fullName>
    </recommendedName>
</protein>
<reference evidence="2" key="1">
    <citation type="journal article" date="2018" name="Nat. Plants">
        <title>Whole-genome landscape of Medicago truncatula symbiotic genes.</title>
        <authorList>
            <person name="Pecrix Y."/>
            <person name="Gamas P."/>
            <person name="Carrere S."/>
        </authorList>
    </citation>
    <scope>NUCLEOTIDE SEQUENCE</scope>
    <source>
        <tissue evidence="2">Leaves</tissue>
    </source>
</reference>
<gene>
    <name evidence="2" type="ORF">MtrunA17_Chr6g0461391</name>
</gene>
<sequence length="68" mass="8348">MSFVHYLSYGLVHLCRGKYMLMEPFTSLAEFILNIYIFKLFHDLVVFFFLGFKLSFEFFLEFLWYSHI</sequence>
<keyword evidence="1" id="KW-0812">Transmembrane</keyword>
<evidence type="ECO:0008006" key="3">
    <source>
        <dbReference type="Google" id="ProtNLM"/>
    </source>
</evidence>
<comment type="caution">
    <text evidence="2">The sequence shown here is derived from an EMBL/GenBank/DDBJ whole genome shotgun (WGS) entry which is preliminary data.</text>
</comment>
<proteinExistence type="predicted"/>
<feature type="transmembrane region" description="Helical" evidence="1">
    <location>
        <begin position="44"/>
        <end position="65"/>
    </location>
</feature>